<name>A0A0D6JSF0_9EURY</name>
<sequence>MAAKQPRLGLQHPTVVPTNFTPADEADEDAEESSSEDA</sequence>
<gene>
    <name evidence="2" type="ORF">BN996_02272</name>
</gene>
<dbReference type="AlphaFoldDB" id="A0A0D6JSF0"/>
<evidence type="ECO:0000256" key="1">
    <source>
        <dbReference type="SAM" id="MobiDB-lite"/>
    </source>
</evidence>
<feature type="compositionally biased region" description="Acidic residues" evidence="1">
    <location>
        <begin position="24"/>
        <end position="38"/>
    </location>
</feature>
<reference evidence="3" key="1">
    <citation type="submission" date="2015-03" db="EMBL/GenBank/DDBJ databases">
        <authorList>
            <person name="Urmite Genomes"/>
        </authorList>
    </citation>
    <scope>NUCLEOTIDE SEQUENCE [LARGE SCALE GENOMIC DNA]</scope>
    <source>
        <strain evidence="3">Arc-Hr</strain>
    </source>
</reference>
<accession>A0A0D6JSF0</accession>
<organism evidence="2 3">
    <name type="scientific">Haloferax massiliensis</name>
    <dbReference type="NCBI Taxonomy" id="1476858"/>
    <lineage>
        <taxon>Archaea</taxon>
        <taxon>Methanobacteriati</taxon>
        <taxon>Methanobacteriota</taxon>
        <taxon>Stenosarchaea group</taxon>
        <taxon>Halobacteria</taxon>
        <taxon>Halobacteriales</taxon>
        <taxon>Haloferacaceae</taxon>
        <taxon>Haloferax</taxon>
    </lineage>
</organism>
<evidence type="ECO:0000313" key="3">
    <source>
        <dbReference type="Proteomes" id="UP000198902"/>
    </source>
</evidence>
<keyword evidence="3" id="KW-1185">Reference proteome</keyword>
<feature type="region of interest" description="Disordered" evidence="1">
    <location>
        <begin position="1"/>
        <end position="38"/>
    </location>
</feature>
<proteinExistence type="predicted"/>
<evidence type="ECO:0000313" key="2">
    <source>
        <dbReference type="EMBL" id="CQR50789.1"/>
    </source>
</evidence>
<dbReference type="EMBL" id="CSTE01000002">
    <property type="protein sequence ID" value="CQR50789.1"/>
    <property type="molecule type" value="Genomic_DNA"/>
</dbReference>
<dbReference type="Proteomes" id="UP000198902">
    <property type="component" value="Unassembled WGS sequence"/>
</dbReference>
<protein>
    <submittedName>
        <fullName evidence="2">Uncharacterized protein</fullName>
    </submittedName>
</protein>